<protein>
    <submittedName>
        <fullName evidence="2">Extracellular solute-binding protein</fullName>
    </submittedName>
</protein>
<organism evidence="2 3">
    <name type="scientific">Candidatus Gemmiger excrementipullorum</name>
    <dbReference type="NCBI Taxonomy" id="2838610"/>
    <lineage>
        <taxon>Bacteria</taxon>
        <taxon>Bacillati</taxon>
        <taxon>Bacillota</taxon>
        <taxon>Clostridia</taxon>
        <taxon>Eubacteriales</taxon>
        <taxon>Gemmiger</taxon>
    </lineage>
</organism>
<dbReference type="Gene3D" id="3.40.190.10">
    <property type="entry name" value="Periplasmic binding protein-like II"/>
    <property type="match status" value="1"/>
</dbReference>
<dbReference type="InterPro" id="IPR006059">
    <property type="entry name" value="SBP"/>
</dbReference>
<dbReference type="AlphaFoldDB" id="A0A9D1XZ34"/>
<evidence type="ECO:0000313" key="2">
    <source>
        <dbReference type="EMBL" id="HIX93987.1"/>
    </source>
</evidence>
<keyword evidence="1" id="KW-0732">Signal</keyword>
<dbReference type="PROSITE" id="PS51257">
    <property type="entry name" value="PROKAR_LIPOPROTEIN"/>
    <property type="match status" value="1"/>
</dbReference>
<feature type="chain" id="PRO_5039162302" evidence="1">
    <location>
        <begin position="24"/>
        <end position="457"/>
    </location>
</feature>
<name>A0A9D1XZ34_9FIRM</name>
<dbReference type="EMBL" id="DXEI01000018">
    <property type="protein sequence ID" value="HIX93987.1"/>
    <property type="molecule type" value="Genomic_DNA"/>
</dbReference>
<dbReference type="Pfam" id="PF01547">
    <property type="entry name" value="SBP_bac_1"/>
    <property type="match status" value="1"/>
</dbReference>
<sequence>MKKLHAPCFCLPLACLFALTACAPGGAAADAEPLPIEVPPPVEQTNTELNIWYTDYGMTTKYLDAAVTQYNQQHPDNPITAEKFFADGSIENSDAATQQMLTEVMAGSGPDLIFFTGSSTDIEKMVRRGVFADMEPYFEADNFDWSGYNQAVMDAGVWDGHRLVIPLQYNFPMLYTSQTALDETGFSMENCDTFGGLLDEIEAIQADSDQTREVFRAKFTFYNFANYAGIPYVDYDRQKADLSFPELQRSAEIFQNLGGLELGTYDMGIDSAADIRDGKALWICPFPPVDGFYTGPEVINTFDDMVMMPIRDVDGGIQAEITWAVAVRNNSPNLQNAYEFIKYLLSEEYHTETLNYRWLYYSVLDAANDAYFQDHVYGRAVPLTPPKNAYGLDSVDVRQEDFDELMDYTRQITGAYFSCAETNFMRNMRMCGFLSGEASYEEAVREVERKLDLYLSE</sequence>
<evidence type="ECO:0000256" key="1">
    <source>
        <dbReference type="SAM" id="SignalP"/>
    </source>
</evidence>
<reference evidence="2" key="1">
    <citation type="journal article" date="2021" name="PeerJ">
        <title>Extensive microbial diversity within the chicken gut microbiome revealed by metagenomics and culture.</title>
        <authorList>
            <person name="Gilroy R."/>
            <person name="Ravi A."/>
            <person name="Getino M."/>
            <person name="Pursley I."/>
            <person name="Horton D.L."/>
            <person name="Alikhan N.F."/>
            <person name="Baker D."/>
            <person name="Gharbi K."/>
            <person name="Hall N."/>
            <person name="Watson M."/>
            <person name="Adriaenssens E.M."/>
            <person name="Foster-Nyarko E."/>
            <person name="Jarju S."/>
            <person name="Secka A."/>
            <person name="Antonio M."/>
            <person name="Oren A."/>
            <person name="Chaudhuri R.R."/>
            <person name="La Ragione R."/>
            <person name="Hildebrand F."/>
            <person name="Pallen M.J."/>
        </authorList>
    </citation>
    <scope>NUCLEOTIDE SEQUENCE</scope>
    <source>
        <strain evidence="2">ChiHecec2B26-7398</strain>
    </source>
</reference>
<dbReference type="SUPFAM" id="SSF53850">
    <property type="entry name" value="Periplasmic binding protein-like II"/>
    <property type="match status" value="1"/>
</dbReference>
<comment type="caution">
    <text evidence="2">The sequence shown here is derived from an EMBL/GenBank/DDBJ whole genome shotgun (WGS) entry which is preliminary data.</text>
</comment>
<evidence type="ECO:0000313" key="3">
    <source>
        <dbReference type="Proteomes" id="UP000886751"/>
    </source>
</evidence>
<feature type="signal peptide" evidence="1">
    <location>
        <begin position="1"/>
        <end position="23"/>
    </location>
</feature>
<proteinExistence type="predicted"/>
<reference evidence="2" key="2">
    <citation type="submission" date="2021-04" db="EMBL/GenBank/DDBJ databases">
        <authorList>
            <person name="Gilroy R."/>
        </authorList>
    </citation>
    <scope>NUCLEOTIDE SEQUENCE</scope>
    <source>
        <strain evidence="2">ChiHecec2B26-7398</strain>
    </source>
</reference>
<dbReference type="Proteomes" id="UP000886751">
    <property type="component" value="Unassembled WGS sequence"/>
</dbReference>
<accession>A0A9D1XZ34</accession>
<dbReference type="PANTHER" id="PTHR43649:SF14">
    <property type="entry name" value="BLR3389 PROTEIN"/>
    <property type="match status" value="1"/>
</dbReference>
<dbReference type="PANTHER" id="PTHR43649">
    <property type="entry name" value="ARABINOSE-BINDING PROTEIN-RELATED"/>
    <property type="match status" value="1"/>
</dbReference>
<dbReference type="InterPro" id="IPR050490">
    <property type="entry name" value="Bact_solute-bd_prot1"/>
</dbReference>
<gene>
    <name evidence="2" type="ORF">H9846_00790</name>
</gene>